<dbReference type="CDD" id="cd04301">
    <property type="entry name" value="NAT_SF"/>
    <property type="match status" value="1"/>
</dbReference>
<dbReference type="EMBL" id="JAVDWH010000001">
    <property type="protein sequence ID" value="MDR7085223.1"/>
    <property type="molecule type" value="Genomic_DNA"/>
</dbReference>
<dbReference type="InterPro" id="IPR016181">
    <property type="entry name" value="Acyl_CoA_acyltransferase"/>
</dbReference>
<dbReference type="Pfam" id="PF00583">
    <property type="entry name" value="Acetyltransf_1"/>
    <property type="match status" value="1"/>
</dbReference>
<name>A0ABU1UJ84_9ACTN</name>
<evidence type="ECO:0000259" key="2">
    <source>
        <dbReference type="PROSITE" id="PS51186"/>
    </source>
</evidence>
<evidence type="ECO:0000313" key="4">
    <source>
        <dbReference type="Proteomes" id="UP001257739"/>
    </source>
</evidence>
<proteinExistence type="predicted"/>
<protein>
    <submittedName>
        <fullName evidence="3">GNAT superfamily N-acetyltransferase</fullName>
    </submittedName>
</protein>
<feature type="domain" description="N-acetyltransferase" evidence="2">
    <location>
        <begin position="20"/>
        <end position="171"/>
    </location>
</feature>
<dbReference type="SUPFAM" id="SSF55729">
    <property type="entry name" value="Acyl-CoA N-acyltransferases (Nat)"/>
    <property type="match status" value="1"/>
</dbReference>
<sequence>MTTRLEQKVDDVLLLDGSRALVRRLRDSDRPAVTQLFASVCDQSAYTRFFTLGRAVVSRHVDHLFDRSAAVTTYVLVRDRAILGIADVEVCDPTTSEIAFLVADEAHGLGAATLLLERAARDAQHCGVETFVADVLAINHPMIDVFRDAGYRVELHSDHDEISVRMSTQDTEATRSASLARHALAESHVPTGPRSFRSRRSDPKPHRESERTVEAWKRRPGRA</sequence>
<dbReference type="RefSeq" id="WP_309965133.1">
    <property type="nucleotide sequence ID" value="NZ_JAVDWH010000001.1"/>
</dbReference>
<keyword evidence="4" id="KW-1185">Reference proteome</keyword>
<dbReference type="PROSITE" id="PS51186">
    <property type="entry name" value="GNAT"/>
    <property type="match status" value="1"/>
</dbReference>
<gene>
    <name evidence="3" type="ORF">J2X11_000062</name>
</gene>
<comment type="caution">
    <text evidence="3">The sequence shown here is derived from an EMBL/GenBank/DDBJ whole genome shotgun (WGS) entry which is preliminary data.</text>
</comment>
<feature type="region of interest" description="Disordered" evidence="1">
    <location>
        <begin position="186"/>
        <end position="223"/>
    </location>
</feature>
<feature type="compositionally biased region" description="Basic and acidic residues" evidence="1">
    <location>
        <begin position="199"/>
        <end position="217"/>
    </location>
</feature>
<accession>A0ABU1UJ84</accession>
<evidence type="ECO:0000313" key="3">
    <source>
        <dbReference type="EMBL" id="MDR7085223.1"/>
    </source>
</evidence>
<dbReference type="Gene3D" id="3.40.630.30">
    <property type="match status" value="1"/>
</dbReference>
<dbReference type="InterPro" id="IPR000182">
    <property type="entry name" value="GNAT_dom"/>
</dbReference>
<dbReference type="Proteomes" id="UP001257739">
    <property type="component" value="Unassembled WGS sequence"/>
</dbReference>
<organism evidence="3 4">
    <name type="scientific">Aeromicrobium panaciterrae</name>
    <dbReference type="NCBI Taxonomy" id="363861"/>
    <lineage>
        <taxon>Bacteria</taxon>
        <taxon>Bacillati</taxon>
        <taxon>Actinomycetota</taxon>
        <taxon>Actinomycetes</taxon>
        <taxon>Propionibacteriales</taxon>
        <taxon>Nocardioidaceae</taxon>
        <taxon>Aeromicrobium</taxon>
    </lineage>
</organism>
<reference evidence="3 4" key="1">
    <citation type="submission" date="2023-07" db="EMBL/GenBank/DDBJ databases">
        <title>Sorghum-associated microbial communities from plants grown in Nebraska, USA.</title>
        <authorList>
            <person name="Schachtman D."/>
        </authorList>
    </citation>
    <scope>NUCLEOTIDE SEQUENCE [LARGE SCALE GENOMIC DNA]</scope>
    <source>
        <strain evidence="3 4">BE248</strain>
    </source>
</reference>
<evidence type="ECO:0000256" key="1">
    <source>
        <dbReference type="SAM" id="MobiDB-lite"/>
    </source>
</evidence>